<feature type="compositionally biased region" description="Basic residues" evidence="1">
    <location>
        <begin position="1265"/>
        <end position="1274"/>
    </location>
</feature>
<keyword evidence="2" id="KW-0472">Membrane</keyword>
<evidence type="ECO:0000256" key="1">
    <source>
        <dbReference type="SAM" id="MobiDB-lite"/>
    </source>
</evidence>
<evidence type="ECO:0000259" key="3">
    <source>
        <dbReference type="Pfam" id="PF08388"/>
    </source>
</evidence>
<evidence type="ECO:0000256" key="2">
    <source>
        <dbReference type="SAM" id="Phobius"/>
    </source>
</evidence>
<sequence>MYKYLKNIKRVDFNCFNQSNFKFIKNQNLNTSLKKYSTFNSLKKNILVLKFYFLIKNKIKTKKFFILSFVFFENFYKKFCARLSSLVLLQRSLRIGFPKVSKIAKASFISASSSIWLFRSLGSDFASFTRFAKASPNSRYFFRFAKEAEEAKAKPSRSERAKEANQSKRKKQLQDLIKDNKLIFSFEINDSITITLNFLFILSFNILFTFLQNSKAKIICLKFRIYNSNKRFQNENKKIINDFGSLVIQDFKKIEKSNKRLSILKFLKRNSIKFIFINFFSIILDFKSSILQFLHSQSCTSCSFGSFASFASSRSEGFAKAKAKPMRGSEKAKETKRSKGFTEVKYPLLLGSFFGKAEEQEERNRSERSRSVQKAKGAQQNRNSNHIFFIKNVQNWKINKNKKTYLKFFCLKKKELLYFMFFQYIYYYINILFHFYCFSFKKIQYIILIKTFLIKHSSKKKLQFFHYAPGIFHMCNFAFSLRKRSQGFAKALDPSFALLRGFTSVSSSAKPLRSEQLKSNSRYAEVKVDPPHQFHLLASRRLRRRRNRSERLRDRRSLCSCISFASAFSVPPKEPKQSKKVEAQEGSKRKLLQSASFPAKQRRRAKKKKHPNPSERKQTAKFFNKISLNNNMFFLFNNKNFLNNIIFEIYNRILFLNNYFSIFFNLKYKPFRMNNLIKSNTFKFLKLTQNIYNIKLLLKFQKIFYCIEMTYFLSRKKFYNKTKKFLFFKIQKLLWNCFILKKKSFLPLYSIIFLKKNNLDFYYHINDNILEKQSVFSIFIKKKLLFFCYTPFFCKMDKLKSNTRLCFHSFAYATLLLHSYYEEAKKRKQKKGRKGIEESKIAALLHKKKQKNQFKAMNIISNNVKKSNKKIEIILGPLKFGLSFELYCNIFSFYTFNSFIKQSIKTIKSNFLFYDCLNFYKKKNFIASSAHFAKASTNNRYFACFFGKAEVAEAKDLSLPSSSKPLHRLRQSERLCFGEAEPKEPKQKEAKASLNSRYFFHFTSAEPKDRINNFSSSFAMLLKTTEIKDSYKGTKKQRKSEALKKILIKKNRIYTILSKKQNLMINNQNFFSVLKKLIKILKQIRPLQFILHLKRYIFFTKNLKNFTFFNIILKAFYPYSKTSNFVLNSSEIENYLKSKIFFLIKKFTKINMLFLKKNSISFFLSELKIQNNFLAILLYTWLFQYTNEHTQTNSIISNCDRSKERNQKILDSYHYKDTLQPLLNFCASHFGLGSAEAKRVKEAKGSERNGCEKTKVLNYTNKNKGIKQMKKQKKGREFNISSNQKKNNKKEKNEDIKLYNIGVYYGSFLLNFNINIFYIVEILYKNFYISFLKILTLLRFASFAHFGSSSFASAPPMRMKPSHRLFHSFRLGSASACVSAKPRRKERKSRCKGFAKQRAKEAKPKLFKIRLIKSYIKKNKYSFKTYIINLFKYKFFKSVLKKLFFRLNSLRFFDFFTSPKQIVANEAKEASKKIKEKKYIKSILSLHTKYKKSLKNKNLFLYGFKKFFFNYSFFTIYKNFQINKIQNKSKFFLIKKWDPLKSKYQKISNFIWKKNKISFFYETNYLNIFNNSKFSNCLITDKNNLFVLNSKYTIIKKFTDATIAWNTKFNVSHRSLSQKNINKNKENIFYLKKRKILSLEEMYSFKKNGLNFKGFFLFLKYVSIKAFESKKERFNTKESLIIDKKGCLIKKQIPILKHHKVQNFHQFFFYYMHFHFSSLKSSNYQSKIYKPKTQQKMQYFNLKINAGLIPSKKNLKKHLNLLKNIILKYNSQAQKKLLYKLNYRIMNWSYYYKIVTNSQLFHYCDKIIYKLLWKWACRNHPNKSKKWIQKKYFFSLKNKKWVFGILPKNFDSKSSKKDIFYLPFHNFLIKI</sequence>
<feature type="compositionally biased region" description="Basic and acidic residues" evidence="1">
    <location>
        <begin position="357"/>
        <end position="370"/>
    </location>
</feature>
<reference evidence="4" key="1">
    <citation type="journal article" date="2018" name="Am. J. Bot.">
        <title>Organellar phylogenomics inform systematics in the green algal family Hydrodictyaceae (Chlorophyceae) and provide clues to the complex evolutionary history of plastid genomes in the green algal tree of life.</title>
        <authorList>
            <person name="McManus H.A."/>
            <person name="Fucikova K."/>
            <person name="Lewis P.O."/>
            <person name="Lewis L.A."/>
            <person name="Karol K.G."/>
        </authorList>
    </citation>
    <scope>NUCLEOTIDE SEQUENCE</scope>
</reference>
<keyword evidence="2" id="KW-1133">Transmembrane helix</keyword>
<keyword evidence="4" id="KW-0934">Plastid</keyword>
<geneLocation type="chloroplast" evidence="4"/>
<keyword evidence="4" id="KW-0150">Chloroplast</keyword>
<dbReference type="Pfam" id="PF08388">
    <property type="entry name" value="GIIM"/>
    <property type="match status" value="1"/>
</dbReference>
<feature type="transmembrane region" description="Helical" evidence="2">
    <location>
        <begin position="1327"/>
        <end position="1345"/>
    </location>
</feature>
<feature type="domain" description="Group II intron maturase-specific" evidence="3">
    <location>
        <begin position="1756"/>
        <end position="1833"/>
    </location>
</feature>
<dbReference type="EMBL" id="MF276979">
    <property type="protein sequence ID" value="AWI68295.1"/>
    <property type="molecule type" value="Genomic_DNA"/>
</dbReference>
<feature type="compositionally biased region" description="Basic and acidic residues" evidence="1">
    <location>
        <begin position="573"/>
        <end position="588"/>
    </location>
</feature>
<accession>A0A2U8GHZ6</accession>
<dbReference type="InterPro" id="IPR013597">
    <property type="entry name" value="Mat_intron_G2"/>
</dbReference>
<feature type="transmembrane region" description="Helical" evidence="2">
    <location>
        <begin position="1298"/>
        <end position="1320"/>
    </location>
</feature>
<evidence type="ECO:0000313" key="4">
    <source>
        <dbReference type="EMBL" id="AWI68295.1"/>
    </source>
</evidence>
<feature type="region of interest" description="Disordered" evidence="1">
    <location>
        <begin position="1265"/>
        <end position="1291"/>
    </location>
</feature>
<proteinExistence type="predicted"/>
<name>A0A2U8GHZ6_PEDDU</name>
<keyword evidence="2" id="KW-0812">Transmembrane</keyword>
<feature type="transmembrane region" description="Helical" evidence="2">
    <location>
        <begin position="192"/>
        <end position="211"/>
    </location>
</feature>
<feature type="compositionally biased region" description="Basic residues" evidence="1">
    <location>
        <begin position="600"/>
        <end position="611"/>
    </location>
</feature>
<organism evidence="4">
    <name type="scientific">Pediastrum duplex</name>
    <name type="common">Green alga</name>
    <dbReference type="NCBI Taxonomy" id="3105"/>
    <lineage>
        <taxon>Eukaryota</taxon>
        <taxon>Viridiplantae</taxon>
        <taxon>Chlorophyta</taxon>
        <taxon>core chlorophytes</taxon>
        <taxon>Chlorophyceae</taxon>
        <taxon>CS clade</taxon>
        <taxon>Sphaeropleales</taxon>
        <taxon>Hydrodictyaceae</taxon>
        <taxon>Pediastrum</taxon>
    </lineage>
</organism>
<feature type="transmembrane region" description="Helical" evidence="2">
    <location>
        <begin position="416"/>
        <end position="438"/>
    </location>
</feature>
<feature type="region of interest" description="Disordered" evidence="1">
    <location>
        <begin position="357"/>
        <end position="379"/>
    </location>
</feature>
<feature type="region of interest" description="Disordered" evidence="1">
    <location>
        <begin position="572"/>
        <end position="616"/>
    </location>
</feature>
<protein>
    <recommendedName>
        <fullName evidence="3">Group II intron maturase-specific domain-containing protein</fullName>
    </recommendedName>
</protein>